<dbReference type="Proteomes" id="UP000324800">
    <property type="component" value="Unassembled WGS sequence"/>
</dbReference>
<feature type="compositionally biased region" description="Polar residues" evidence="1">
    <location>
        <begin position="71"/>
        <end position="80"/>
    </location>
</feature>
<proteinExistence type="predicted"/>
<gene>
    <name evidence="2" type="ORF">EZS28_052292</name>
</gene>
<evidence type="ECO:0000256" key="1">
    <source>
        <dbReference type="SAM" id="MobiDB-lite"/>
    </source>
</evidence>
<dbReference type="AlphaFoldDB" id="A0A5J4SC16"/>
<organism evidence="2 3">
    <name type="scientific">Streblomastix strix</name>
    <dbReference type="NCBI Taxonomy" id="222440"/>
    <lineage>
        <taxon>Eukaryota</taxon>
        <taxon>Metamonada</taxon>
        <taxon>Preaxostyla</taxon>
        <taxon>Oxymonadida</taxon>
        <taxon>Streblomastigidae</taxon>
        <taxon>Streblomastix</taxon>
    </lineage>
</organism>
<reference evidence="2 3" key="1">
    <citation type="submission" date="2019-03" db="EMBL/GenBank/DDBJ databases">
        <title>Single cell metagenomics reveals metabolic interactions within the superorganism composed of flagellate Streblomastix strix and complex community of Bacteroidetes bacteria on its surface.</title>
        <authorList>
            <person name="Treitli S.C."/>
            <person name="Kolisko M."/>
            <person name="Husnik F."/>
            <person name="Keeling P."/>
            <person name="Hampl V."/>
        </authorList>
    </citation>
    <scope>NUCLEOTIDE SEQUENCE [LARGE SCALE GENOMIC DNA]</scope>
    <source>
        <strain evidence="2">ST1C</strain>
    </source>
</reference>
<feature type="region of interest" description="Disordered" evidence="1">
    <location>
        <begin position="71"/>
        <end position="104"/>
    </location>
</feature>
<evidence type="ECO:0000313" key="2">
    <source>
        <dbReference type="EMBL" id="KAA6343684.1"/>
    </source>
</evidence>
<comment type="caution">
    <text evidence="2">The sequence shown here is derived from an EMBL/GenBank/DDBJ whole genome shotgun (WGS) entry which is preliminary data.</text>
</comment>
<name>A0A5J4SC16_9EUKA</name>
<evidence type="ECO:0000313" key="3">
    <source>
        <dbReference type="Proteomes" id="UP000324800"/>
    </source>
</evidence>
<accession>A0A5J4SC16</accession>
<protein>
    <submittedName>
        <fullName evidence="2">Uncharacterized protein</fullName>
    </submittedName>
</protein>
<dbReference type="EMBL" id="SNRW01040477">
    <property type="protein sequence ID" value="KAA6343684.1"/>
    <property type="molecule type" value="Genomic_DNA"/>
</dbReference>
<sequence>MNVNLITIISNPYLVSKGIQHQQISGEAAYINYATRDTFSTNRNVRKVASSTDSIISGQVEVAGTKPINTQTAPSTQLQGNPIHEPKVEKKGGKTPVRGKATSTNTFFVADQNWSEDYQR</sequence>